<dbReference type="EMBL" id="VJXR01000004">
    <property type="protein sequence ID" value="TRW47159.1"/>
    <property type="molecule type" value="Genomic_DNA"/>
</dbReference>
<dbReference type="RefSeq" id="WP_143416994.1">
    <property type="nucleotide sequence ID" value="NZ_VJXR01000004.1"/>
</dbReference>
<name>A0A552WX41_9MICO</name>
<gene>
    <name evidence="1" type="ORF">FJ693_02710</name>
</gene>
<proteinExistence type="predicted"/>
<reference evidence="1 2" key="1">
    <citation type="submission" date="2019-07" db="EMBL/GenBank/DDBJ databases">
        <title>Georgenia wutianyii sp. nov. and Georgenia *** sp. nov. isolated from plateau pika (Ochotona curzoniae) in the Qinghai-Tibet plateau of China.</title>
        <authorList>
            <person name="Tian Z."/>
        </authorList>
    </citation>
    <scope>NUCLEOTIDE SEQUENCE [LARGE SCALE GENOMIC DNA]</scope>
    <source>
        <strain evidence="1 2">Z446</strain>
    </source>
</reference>
<comment type="caution">
    <text evidence="1">The sequence shown here is derived from an EMBL/GenBank/DDBJ whole genome shotgun (WGS) entry which is preliminary data.</text>
</comment>
<dbReference type="AlphaFoldDB" id="A0A552WX41"/>
<keyword evidence="2" id="KW-1185">Reference proteome</keyword>
<dbReference type="Proteomes" id="UP000318693">
    <property type="component" value="Unassembled WGS sequence"/>
</dbReference>
<protein>
    <submittedName>
        <fullName evidence="1">Uncharacterized protein</fullName>
    </submittedName>
</protein>
<sequence>MVSYGFRLYTVSLRLRDGRKPVPFVENGDGSLWRYSDYLFKLLSENRNRREQGKPHVPPDLDGIDDPVELTRIEAEEAERVAERANRPVFYVTDVSRWGSHTFFTIRYGSPGDHDIATSVDDPSQDKQIRGLPPTRAYRACLVTPVSDSPEDIGILGVEVIGRACPANYLQMWTRWWASEASRAALIAADGEGDFPWWKMNLTAVGDDDTFKAYIQRAKPKEIRLTRQSSGTDGRPSGTDMRLTADVTSDAARRAVRQEIKRWKQAEVEGESISETSAAETVAAILGSEVEALDFDDVAIQLEDDEYGSRTLSPHHLSEVFTYRYADDERALDDQGFLGAVRYSVERLALPHKAQYDWTGWPPPRR</sequence>
<organism evidence="1 2">
    <name type="scientific">Georgenia yuyongxinii</name>
    <dbReference type="NCBI Taxonomy" id="2589797"/>
    <lineage>
        <taxon>Bacteria</taxon>
        <taxon>Bacillati</taxon>
        <taxon>Actinomycetota</taxon>
        <taxon>Actinomycetes</taxon>
        <taxon>Micrococcales</taxon>
        <taxon>Bogoriellaceae</taxon>
        <taxon>Georgenia</taxon>
    </lineage>
</organism>
<accession>A0A552WX41</accession>
<evidence type="ECO:0000313" key="2">
    <source>
        <dbReference type="Proteomes" id="UP000318693"/>
    </source>
</evidence>
<evidence type="ECO:0000313" key="1">
    <source>
        <dbReference type="EMBL" id="TRW47159.1"/>
    </source>
</evidence>